<accession>A0A318LPT0</accession>
<dbReference type="PANTHER" id="PTHR22550">
    <property type="entry name" value="SPORE GERMINATION PROTEIN"/>
    <property type="match status" value="1"/>
</dbReference>
<evidence type="ECO:0000256" key="1">
    <source>
        <dbReference type="ARBA" id="ARBA00022475"/>
    </source>
</evidence>
<dbReference type="InterPro" id="IPR036465">
    <property type="entry name" value="vWFA_dom_sf"/>
</dbReference>
<protein>
    <submittedName>
        <fullName evidence="7">VWA domain-containing protein</fullName>
    </submittedName>
</protein>
<organism evidence="7 8">
    <name type="scientific">Prauserella flavalba</name>
    <dbReference type="NCBI Taxonomy" id="1477506"/>
    <lineage>
        <taxon>Bacteria</taxon>
        <taxon>Bacillati</taxon>
        <taxon>Actinomycetota</taxon>
        <taxon>Actinomycetes</taxon>
        <taxon>Pseudonocardiales</taxon>
        <taxon>Pseudonocardiaceae</taxon>
        <taxon>Prauserella</taxon>
    </lineage>
</organism>
<dbReference type="Gene3D" id="3.40.50.410">
    <property type="entry name" value="von Willebrand factor, type A domain"/>
    <property type="match status" value="1"/>
</dbReference>
<evidence type="ECO:0000259" key="6">
    <source>
        <dbReference type="PROSITE" id="PS50234"/>
    </source>
</evidence>
<dbReference type="OrthoDB" id="8882959at2"/>
<reference evidence="7 8" key="1">
    <citation type="submission" date="2016-07" db="EMBL/GenBank/DDBJ databases">
        <title>Draft genome sequence of Prauserella sp. YIM 121212, isolated from alkaline soil.</title>
        <authorList>
            <person name="Ruckert C."/>
            <person name="Albersmeier A."/>
            <person name="Jiang C.-L."/>
            <person name="Jiang Y."/>
            <person name="Kalinowski J."/>
            <person name="Schneider O."/>
            <person name="Winkler A."/>
            <person name="Zotchev S.B."/>
        </authorList>
    </citation>
    <scope>NUCLEOTIDE SEQUENCE [LARGE SCALE GENOMIC DNA]</scope>
    <source>
        <strain evidence="7 8">YIM 121212</strain>
    </source>
</reference>
<evidence type="ECO:0000256" key="2">
    <source>
        <dbReference type="ARBA" id="ARBA00022692"/>
    </source>
</evidence>
<keyword evidence="2 5" id="KW-0812">Transmembrane</keyword>
<dbReference type="InterPro" id="IPR024163">
    <property type="entry name" value="Aerotolerance_reg_N"/>
</dbReference>
<dbReference type="RefSeq" id="WP_110339537.1">
    <property type="nucleotide sequence ID" value="NZ_JBHVKT010000009.1"/>
</dbReference>
<dbReference type="PROSITE" id="PS50234">
    <property type="entry name" value="VWFA"/>
    <property type="match status" value="1"/>
</dbReference>
<dbReference type="EMBL" id="MASU01000008">
    <property type="protein sequence ID" value="PXY29734.1"/>
    <property type="molecule type" value="Genomic_DNA"/>
</dbReference>
<keyword evidence="8" id="KW-1185">Reference proteome</keyword>
<keyword evidence="4 5" id="KW-0472">Membrane</keyword>
<keyword evidence="1" id="KW-1003">Cell membrane</keyword>
<evidence type="ECO:0000256" key="4">
    <source>
        <dbReference type="ARBA" id="ARBA00023136"/>
    </source>
</evidence>
<dbReference type="SMART" id="SM00327">
    <property type="entry name" value="VWA"/>
    <property type="match status" value="1"/>
</dbReference>
<dbReference type="InterPro" id="IPR002035">
    <property type="entry name" value="VWF_A"/>
</dbReference>
<dbReference type="SUPFAM" id="SSF53300">
    <property type="entry name" value="vWA-like"/>
    <property type="match status" value="1"/>
</dbReference>
<keyword evidence="3 5" id="KW-1133">Transmembrane helix</keyword>
<dbReference type="PANTHER" id="PTHR22550:SF5">
    <property type="entry name" value="LEUCINE ZIPPER PROTEIN 4"/>
    <property type="match status" value="1"/>
</dbReference>
<evidence type="ECO:0000313" key="7">
    <source>
        <dbReference type="EMBL" id="PXY29734.1"/>
    </source>
</evidence>
<dbReference type="Pfam" id="PF07584">
    <property type="entry name" value="BatA"/>
    <property type="match status" value="1"/>
</dbReference>
<evidence type="ECO:0000256" key="3">
    <source>
        <dbReference type="ARBA" id="ARBA00022989"/>
    </source>
</evidence>
<comment type="caution">
    <text evidence="7">The sequence shown here is derived from an EMBL/GenBank/DDBJ whole genome shotgun (WGS) entry which is preliminary data.</text>
</comment>
<sequence length="319" mass="33447">MSFLSPERLWLLLGVAALLVAYVLLQRRRSRYALRFTNLPLLEKVAPARPGWRRHVPAGLFLAMLGLLVVGFAQPVEEVRVPRERATVLVAVDVSLSMRAADVPPDRLAAARDAAAEFVNGLPEEFNVGLVAFAGNATVVVPPVTDRAALHAGLDRLDVGATGTAGTAIGEAIAASLDAVRGLDAQAVTEPPPARIVLLSDGANTAGRSPGDMAAEAGAAEIPVDTISVGTEDGEVEIGGQWQGVPVDGETLRMVAEQTGGTYHEAATSTELRDVYGDIGSSVGYRTEERDASSRFIGFGLLAALATAGTSMLWFSRIP</sequence>
<evidence type="ECO:0000256" key="5">
    <source>
        <dbReference type="SAM" id="Phobius"/>
    </source>
</evidence>
<name>A0A318LPT0_9PSEU</name>
<feature type="domain" description="VWFA" evidence="6">
    <location>
        <begin position="87"/>
        <end position="279"/>
    </location>
</feature>
<dbReference type="Proteomes" id="UP000247892">
    <property type="component" value="Unassembled WGS sequence"/>
</dbReference>
<dbReference type="Pfam" id="PF13519">
    <property type="entry name" value="VWA_2"/>
    <property type="match status" value="1"/>
</dbReference>
<feature type="transmembrane region" description="Helical" evidence="5">
    <location>
        <begin position="296"/>
        <end position="315"/>
    </location>
</feature>
<evidence type="ECO:0000313" key="8">
    <source>
        <dbReference type="Proteomes" id="UP000247892"/>
    </source>
</evidence>
<dbReference type="AlphaFoldDB" id="A0A318LPT0"/>
<dbReference type="InterPro" id="IPR050768">
    <property type="entry name" value="UPF0353/GerABKA_families"/>
</dbReference>
<gene>
    <name evidence="7" type="ORF">BA062_21415</name>
</gene>
<proteinExistence type="predicted"/>